<sequence length="152" mass="16157">MSKLGWIVVAVLIAAGGAYVWQTTRPTPGPAAHSMTPPDTSDIEKGAAIVEVRLPAELSPQGEMGARAFKAKCATCHGANAAGHEGKGPPLVHRIYEPGHHSDMAFVLAAKNGVRSHHWRFGNMPPVEGVTDADVKAIATYVRELQKENGIF</sequence>
<dbReference type="Proteomes" id="UP000198599">
    <property type="component" value="Unassembled WGS sequence"/>
</dbReference>
<evidence type="ECO:0000256" key="2">
    <source>
        <dbReference type="ARBA" id="ARBA00022723"/>
    </source>
</evidence>
<protein>
    <submittedName>
        <fullName evidence="6">Cytochrome c553</fullName>
    </submittedName>
</protein>
<evidence type="ECO:0000313" key="6">
    <source>
        <dbReference type="EMBL" id="SFO18158.1"/>
    </source>
</evidence>
<dbReference type="Pfam" id="PF00034">
    <property type="entry name" value="Cytochrom_C"/>
    <property type="match status" value="1"/>
</dbReference>
<dbReference type="SUPFAM" id="SSF46626">
    <property type="entry name" value="Cytochrome c"/>
    <property type="match status" value="1"/>
</dbReference>
<proteinExistence type="predicted"/>
<dbReference type="AlphaFoldDB" id="A0A1I5F2Z0"/>
<evidence type="ECO:0000313" key="7">
    <source>
        <dbReference type="Proteomes" id="UP000198599"/>
    </source>
</evidence>
<dbReference type="OrthoDB" id="7854060at2"/>
<dbReference type="GO" id="GO:0009055">
    <property type="term" value="F:electron transfer activity"/>
    <property type="evidence" value="ECO:0007669"/>
    <property type="project" value="InterPro"/>
</dbReference>
<evidence type="ECO:0000256" key="3">
    <source>
        <dbReference type="ARBA" id="ARBA00023004"/>
    </source>
</evidence>
<dbReference type="InterPro" id="IPR009056">
    <property type="entry name" value="Cyt_c-like_dom"/>
</dbReference>
<dbReference type="Gene3D" id="1.10.760.10">
    <property type="entry name" value="Cytochrome c-like domain"/>
    <property type="match status" value="1"/>
</dbReference>
<name>A0A1I5F2Z0_9RHOB</name>
<keyword evidence="2 4" id="KW-0479">Metal-binding</keyword>
<evidence type="ECO:0000256" key="1">
    <source>
        <dbReference type="ARBA" id="ARBA00022617"/>
    </source>
</evidence>
<feature type="domain" description="Cytochrome c" evidence="5">
    <location>
        <begin position="60"/>
        <end position="146"/>
    </location>
</feature>
<dbReference type="PROSITE" id="PS51007">
    <property type="entry name" value="CYTC"/>
    <property type="match status" value="1"/>
</dbReference>
<dbReference type="GO" id="GO:0046872">
    <property type="term" value="F:metal ion binding"/>
    <property type="evidence" value="ECO:0007669"/>
    <property type="project" value="UniProtKB-KW"/>
</dbReference>
<evidence type="ECO:0000259" key="5">
    <source>
        <dbReference type="PROSITE" id="PS51007"/>
    </source>
</evidence>
<dbReference type="EMBL" id="FOVP01000018">
    <property type="protein sequence ID" value="SFO18158.1"/>
    <property type="molecule type" value="Genomic_DNA"/>
</dbReference>
<accession>A0A1I5F2Z0</accession>
<organism evidence="6 7">
    <name type="scientific">Roseovarius lutimaris</name>
    <dbReference type="NCBI Taxonomy" id="1005928"/>
    <lineage>
        <taxon>Bacteria</taxon>
        <taxon>Pseudomonadati</taxon>
        <taxon>Pseudomonadota</taxon>
        <taxon>Alphaproteobacteria</taxon>
        <taxon>Rhodobacterales</taxon>
        <taxon>Roseobacteraceae</taxon>
        <taxon>Roseovarius</taxon>
    </lineage>
</organism>
<gene>
    <name evidence="6" type="ORF">SAMN04487859_11837</name>
</gene>
<reference evidence="7" key="1">
    <citation type="submission" date="2016-10" db="EMBL/GenBank/DDBJ databases">
        <authorList>
            <person name="Varghese N."/>
            <person name="Submissions S."/>
        </authorList>
    </citation>
    <scope>NUCLEOTIDE SEQUENCE [LARGE SCALE GENOMIC DNA]</scope>
    <source>
        <strain evidence="7">DSM 28463</strain>
    </source>
</reference>
<dbReference type="InterPro" id="IPR036909">
    <property type="entry name" value="Cyt_c-like_dom_sf"/>
</dbReference>
<keyword evidence="3 4" id="KW-0408">Iron</keyword>
<keyword evidence="1 4" id="KW-0349">Heme</keyword>
<dbReference type="GO" id="GO:0020037">
    <property type="term" value="F:heme binding"/>
    <property type="evidence" value="ECO:0007669"/>
    <property type="project" value="InterPro"/>
</dbReference>
<keyword evidence="7" id="KW-1185">Reference proteome</keyword>
<dbReference type="STRING" id="1005928.SAMN04487859_11837"/>
<dbReference type="RefSeq" id="WP_092840878.1">
    <property type="nucleotide sequence ID" value="NZ_FOVP01000018.1"/>
</dbReference>
<evidence type="ECO:0000256" key="4">
    <source>
        <dbReference type="PROSITE-ProRule" id="PRU00433"/>
    </source>
</evidence>